<feature type="transmembrane region" description="Helical" evidence="7">
    <location>
        <begin position="203"/>
        <end position="222"/>
    </location>
</feature>
<keyword evidence="2" id="KW-0813">Transport</keyword>
<feature type="transmembrane region" description="Helical" evidence="7">
    <location>
        <begin position="433"/>
        <end position="455"/>
    </location>
</feature>
<feature type="transmembrane region" description="Helical" evidence="7">
    <location>
        <begin position="404"/>
        <end position="421"/>
    </location>
</feature>
<organism evidence="9 10">
    <name type="scientific">Paraglaciecola mesophila</name>
    <dbReference type="NCBI Taxonomy" id="197222"/>
    <lineage>
        <taxon>Bacteria</taxon>
        <taxon>Pseudomonadati</taxon>
        <taxon>Pseudomonadota</taxon>
        <taxon>Gammaproteobacteria</taxon>
        <taxon>Alteromonadales</taxon>
        <taxon>Alteromonadaceae</taxon>
        <taxon>Paraglaciecola</taxon>
    </lineage>
</organism>
<feature type="transmembrane region" description="Helical" evidence="7">
    <location>
        <begin position="332"/>
        <end position="351"/>
    </location>
</feature>
<feature type="transmembrane region" description="Helical" evidence="7">
    <location>
        <begin position="303"/>
        <end position="320"/>
    </location>
</feature>
<evidence type="ECO:0000256" key="1">
    <source>
        <dbReference type="ARBA" id="ARBA00004141"/>
    </source>
</evidence>
<keyword evidence="3 7" id="KW-0812">Transmembrane</keyword>
<feature type="transmembrane region" description="Helical" evidence="7">
    <location>
        <begin position="357"/>
        <end position="374"/>
    </location>
</feature>
<protein>
    <submittedName>
        <fullName evidence="9">Riboflavin transporter RibZ</fullName>
    </submittedName>
</protein>
<accession>A0A857JEW9</accession>
<feature type="transmembrane region" description="Helical" evidence="7">
    <location>
        <begin position="52"/>
        <end position="71"/>
    </location>
</feature>
<dbReference type="RefSeq" id="WP_160178423.1">
    <property type="nucleotide sequence ID" value="NZ_CP047656.1"/>
</dbReference>
<feature type="transmembrane region" description="Helical" evidence="7">
    <location>
        <begin position="169"/>
        <end position="191"/>
    </location>
</feature>
<dbReference type="PANTHER" id="PTHR42718:SF9">
    <property type="entry name" value="MAJOR FACILITATOR SUPERFAMILY MULTIDRUG TRANSPORTER MFSC"/>
    <property type="match status" value="1"/>
</dbReference>
<dbReference type="InterPro" id="IPR036259">
    <property type="entry name" value="MFS_trans_sf"/>
</dbReference>
<dbReference type="InterPro" id="IPR011701">
    <property type="entry name" value="MFS"/>
</dbReference>
<feature type="domain" description="Major facilitator superfamily (MFS) profile" evidence="8">
    <location>
        <begin position="17"/>
        <end position="464"/>
    </location>
</feature>
<evidence type="ECO:0000313" key="9">
    <source>
        <dbReference type="EMBL" id="QHJ10559.1"/>
    </source>
</evidence>
<dbReference type="GO" id="GO:0022857">
    <property type="term" value="F:transmembrane transporter activity"/>
    <property type="evidence" value="ECO:0007669"/>
    <property type="project" value="InterPro"/>
</dbReference>
<proteinExistence type="predicted"/>
<dbReference type="SUPFAM" id="SSF103473">
    <property type="entry name" value="MFS general substrate transporter"/>
    <property type="match status" value="1"/>
</dbReference>
<dbReference type="EMBL" id="CP047656">
    <property type="protein sequence ID" value="QHJ10559.1"/>
    <property type="molecule type" value="Genomic_DNA"/>
</dbReference>
<evidence type="ECO:0000313" key="10">
    <source>
        <dbReference type="Proteomes" id="UP000464524"/>
    </source>
</evidence>
<feature type="region of interest" description="Disordered" evidence="6">
    <location>
        <begin position="460"/>
        <end position="479"/>
    </location>
</feature>
<dbReference type="PRINTS" id="PR01036">
    <property type="entry name" value="TCRTETB"/>
</dbReference>
<feature type="transmembrane region" description="Helical" evidence="7">
    <location>
        <begin position="141"/>
        <end position="163"/>
    </location>
</feature>
<feature type="transmembrane region" description="Helical" evidence="7">
    <location>
        <begin position="12"/>
        <end position="32"/>
    </location>
</feature>
<keyword evidence="4 7" id="KW-1133">Transmembrane helix</keyword>
<name>A0A857JEW9_9ALTE</name>
<keyword evidence="10" id="KW-1185">Reference proteome</keyword>
<gene>
    <name evidence="9" type="ORF">FX988_00773</name>
</gene>
<reference evidence="9 10" key="1">
    <citation type="submission" date="2019-12" db="EMBL/GenBank/DDBJ databases">
        <title>Genome sequencing and assembly of endphytes of Porphyra tenera.</title>
        <authorList>
            <person name="Park J.M."/>
            <person name="Shin R."/>
            <person name="Jo S.H."/>
        </authorList>
    </citation>
    <scope>NUCLEOTIDE SEQUENCE [LARGE SCALE GENOMIC DNA]</scope>
    <source>
        <strain evidence="9 10">GPM4</strain>
    </source>
</reference>
<evidence type="ECO:0000256" key="2">
    <source>
        <dbReference type="ARBA" id="ARBA00022448"/>
    </source>
</evidence>
<dbReference type="PANTHER" id="PTHR42718">
    <property type="entry name" value="MAJOR FACILITATOR SUPERFAMILY MULTIDRUG TRANSPORTER MFSC"/>
    <property type="match status" value="1"/>
</dbReference>
<sequence>MVSLFSSFTKLPVTTVALIVICTGSFIGPLGMASVNIAIPDLAAELQANAKMVSWIPTIFLLANVALMLPFGKLADNYGRKRIYSYGVMLNMLSSSMCALSFNIEWLLFWRFIQGAASAMIFGTGVAILTSVTPAERRGFALGIAAACIYIGLTVAPAIGGWLTELWGWRSVFSFQVPLLFLLLMLIKLRLHGEWKNEQKTKFDWRGSGIFVVASTCLVFGLSQLPSLSGIVLLGMSLTAMALFVIHQSKRNQPLIRVQMFKESRVFSMSLSTSLLMYASNYPLTFLLSLYLQYVKGFSPSESGQIILLQALAMAFLAPLSGKLSDKVQPRLLATTGCCIVAAGFFILSRMDIDTQAWYIGSSLLLIGIGFGLFSTPNNNAIMGAVHPSELGVASASLNLARTIGNLVGMSLVNLLVHHYIGDAQIVPEQYPALLQTVLVALNISFGCVVVACIISGFRGRESKPDTPSTTDEEKQPPS</sequence>
<dbReference type="KEGG" id="pmes:FX988_00773"/>
<evidence type="ECO:0000259" key="8">
    <source>
        <dbReference type="PROSITE" id="PS50850"/>
    </source>
</evidence>
<evidence type="ECO:0000256" key="5">
    <source>
        <dbReference type="ARBA" id="ARBA00023136"/>
    </source>
</evidence>
<dbReference type="Gene3D" id="1.20.1250.20">
    <property type="entry name" value="MFS general substrate transporter like domains"/>
    <property type="match status" value="1"/>
</dbReference>
<evidence type="ECO:0000256" key="3">
    <source>
        <dbReference type="ARBA" id="ARBA00022692"/>
    </source>
</evidence>
<feature type="transmembrane region" description="Helical" evidence="7">
    <location>
        <begin position="83"/>
        <end position="102"/>
    </location>
</feature>
<keyword evidence="5 7" id="KW-0472">Membrane</keyword>
<dbReference type="InterPro" id="IPR020846">
    <property type="entry name" value="MFS_dom"/>
</dbReference>
<evidence type="ECO:0000256" key="6">
    <source>
        <dbReference type="SAM" id="MobiDB-lite"/>
    </source>
</evidence>
<dbReference type="Proteomes" id="UP000464524">
    <property type="component" value="Chromosome"/>
</dbReference>
<feature type="transmembrane region" description="Helical" evidence="7">
    <location>
        <begin position="228"/>
        <end position="246"/>
    </location>
</feature>
<evidence type="ECO:0000256" key="7">
    <source>
        <dbReference type="SAM" id="Phobius"/>
    </source>
</evidence>
<dbReference type="AlphaFoldDB" id="A0A857JEW9"/>
<dbReference type="Pfam" id="PF07690">
    <property type="entry name" value="MFS_1"/>
    <property type="match status" value="1"/>
</dbReference>
<comment type="subcellular location">
    <subcellularLocation>
        <location evidence="1">Membrane</location>
        <topology evidence="1">Multi-pass membrane protein</topology>
    </subcellularLocation>
</comment>
<feature type="transmembrane region" description="Helical" evidence="7">
    <location>
        <begin position="266"/>
        <end position="291"/>
    </location>
</feature>
<feature type="transmembrane region" description="Helical" evidence="7">
    <location>
        <begin position="108"/>
        <end position="129"/>
    </location>
</feature>
<dbReference type="Gene3D" id="1.20.1720.10">
    <property type="entry name" value="Multidrug resistance protein D"/>
    <property type="match status" value="1"/>
</dbReference>
<evidence type="ECO:0000256" key="4">
    <source>
        <dbReference type="ARBA" id="ARBA00022989"/>
    </source>
</evidence>
<dbReference type="GO" id="GO:0016020">
    <property type="term" value="C:membrane"/>
    <property type="evidence" value="ECO:0007669"/>
    <property type="project" value="UniProtKB-SubCell"/>
</dbReference>
<dbReference type="PROSITE" id="PS50850">
    <property type="entry name" value="MFS"/>
    <property type="match status" value="1"/>
</dbReference>
<dbReference type="OrthoDB" id="9812221at2"/>
<dbReference type="CDD" id="cd17321">
    <property type="entry name" value="MFS_MMR_MDR_like"/>
    <property type="match status" value="1"/>
</dbReference>